<feature type="transmembrane region" description="Helical" evidence="1">
    <location>
        <begin position="84"/>
        <end position="104"/>
    </location>
</feature>
<keyword evidence="1" id="KW-1133">Transmembrane helix</keyword>
<name>X0Y0V8_9ZZZZ</name>
<accession>X0Y0V8</accession>
<organism evidence="2">
    <name type="scientific">marine sediment metagenome</name>
    <dbReference type="NCBI Taxonomy" id="412755"/>
    <lineage>
        <taxon>unclassified sequences</taxon>
        <taxon>metagenomes</taxon>
        <taxon>ecological metagenomes</taxon>
    </lineage>
</organism>
<feature type="non-terminal residue" evidence="2">
    <location>
        <position position="136"/>
    </location>
</feature>
<proteinExistence type="predicted"/>
<keyword evidence="1" id="KW-0812">Transmembrane</keyword>
<sequence>MKDKIVQWCERIIEWSLYVLVFGVTFSKAIAESAAGIAITAWIFKKIISREFKIVHTDLNYAIFGFFLVNLVSLINVINTDYAFVSVKGFIGKVTEYVLLYFVIVDSVKTKRQFRNIIGVILFSCLLIGIDGIFQR</sequence>
<comment type="caution">
    <text evidence="2">The sequence shown here is derived from an EMBL/GenBank/DDBJ whole genome shotgun (WGS) entry which is preliminary data.</text>
</comment>
<evidence type="ECO:0000313" key="2">
    <source>
        <dbReference type="EMBL" id="GAG30531.1"/>
    </source>
</evidence>
<gene>
    <name evidence="2" type="ORF">S01H1_71864</name>
</gene>
<dbReference type="EMBL" id="BARS01047882">
    <property type="protein sequence ID" value="GAG30531.1"/>
    <property type="molecule type" value="Genomic_DNA"/>
</dbReference>
<protein>
    <submittedName>
        <fullName evidence="2">Uncharacterized protein</fullName>
    </submittedName>
</protein>
<feature type="transmembrane region" description="Helical" evidence="1">
    <location>
        <begin position="15"/>
        <end position="39"/>
    </location>
</feature>
<feature type="transmembrane region" description="Helical" evidence="1">
    <location>
        <begin position="59"/>
        <end position="78"/>
    </location>
</feature>
<keyword evidence="1" id="KW-0472">Membrane</keyword>
<feature type="transmembrane region" description="Helical" evidence="1">
    <location>
        <begin position="116"/>
        <end position="134"/>
    </location>
</feature>
<reference evidence="2" key="1">
    <citation type="journal article" date="2014" name="Front. Microbiol.">
        <title>High frequency of phylogenetically diverse reductive dehalogenase-homologous genes in deep subseafloor sedimentary metagenomes.</title>
        <authorList>
            <person name="Kawai M."/>
            <person name="Futagami T."/>
            <person name="Toyoda A."/>
            <person name="Takaki Y."/>
            <person name="Nishi S."/>
            <person name="Hori S."/>
            <person name="Arai W."/>
            <person name="Tsubouchi T."/>
            <person name="Morono Y."/>
            <person name="Uchiyama I."/>
            <person name="Ito T."/>
            <person name="Fujiyama A."/>
            <person name="Inagaki F."/>
            <person name="Takami H."/>
        </authorList>
    </citation>
    <scope>NUCLEOTIDE SEQUENCE</scope>
    <source>
        <strain evidence="2">Expedition CK06-06</strain>
    </source>
</reference>
<evidence type="ECO:0000256" key="1">
    <source>
        <dbReference type="SAM" id="Phobius"/>
    </source>
</evidence>
<dbReference type="AlphaFoldDB" id="X0Y0V8"/>